<dbReference type="InterPro" id="IPR007492">
    <property type="entry name" value="LytTR_DNA-bd_dom"/>
</dbReference>
<dbReference type="SMART" id="SM00448">
    <property type="entry name" value="REC"/>
    <property type="match status" value="1"/>
</dbReference>
<dbReference type="PANTHER" id="PTHR37299:SF1">
    <property type="entry name" value="STAGE 0 SPORULATION PROTEIN A HOMOLOG"/>
    <property type="match status" value="1"/>
</dbReference>
<feature type="domain" description="HTH LytTR-type" evidence="3">
    <location>
        <begin position="147"/>
        <end position="250"/>
    </location>
</feature>
<evidence type="ECO:0000259" key="3">
    <source>
        <dbReference type="PROSITE" id="PS50930"/>
    </source>
</evidence>
<dbReference type="GO" id="GO:0003677">
    <property type="term" value="F:DNA binding"/>
    <property type="evidence" value="ECO:0007669"/>
    <property type="project" value="InterPro"/>
</dbReference>
<dbReference type="PROSITE" id="PS50930">
    <property type="entry name" value="HTH_LYTTR"/>
    <property type="match status" value="1"/>
</dbReference>
<dbReference type="SMART" id="SM00850">
    <property type="entry name" value="LytTR"/>
    <property type="match status" value="1"/>
</dbReference>
<protein>
    <submittedName>
        <fullName evidence="4">Two-component system LytT family response regulator</fullName>
    </submittedName>
</protein>
<keyword evidence="1" id="KW-0597">Phosphoprotein</keyword>
<proteinExistence type="predicted"/>
<dbReference type="InterPro" id="IPR046947">
    <property type="entry name" value="LytR-like"/>
</dbReference>
<feature type="modified residue" description="4-aspartylphosphate" evidence="1">
    <location>
        <position position="55"/>
    </location>
</feature>
<dbReference type="Gene3D" id="2.40.50.1020">
    <property type="entry name" value="LytTr DNA-binding domain"/>
    <property type="match status" value="1"/>
</dbReference>
<sequence>MLTALLIDDEQNSTDVLVYDLQHYCPEVSVVGTFENPADAIGFLKEHSVDVVFLDISMPEMSGFDFLEALPSVDFEIVFVTAYEEFALAAFDFYALDYLVKPVAPEKLTRAVERLLTKKKENQKVDYVNIQALLGNLTLMQQDSTSMAIPTQEGYEILKTGDVVLLEADGSYTNVVLKTGDAVLVSRNLKDFERMLPLRKFARIHHSYIINIDYIKKYQKGDGGVVTMTNGKALSVSRANKAKLLTLIRGDF</sequence>
<evidence type="ECO:0000259" key="2">
    <source>
        <dbReference type="PROSITE" id="PS50110"/>
    </source>
</evidence>
<dbReference type="Pfam" id="PF04397">
    <property type="entry name" value="LytTR"/>
    <property type="match status" value="1"/>
</dbReference>
<gene>
    <name evidence="4" type="ORF">FHS57_003044</name>
</gene>
<dbReference type="PROSITE" id="PS50110">
    <property type="entry name" value="RESPONSE_REGULATORY"/>
    <property type="match status" value="1"/>
</dbReference>
<dbReference type="SUPFAM" id="SSF52172">
    <property type="entry name" value="CheY-like"/>
    <property type="match status" value="1"/>
</dbReference>
<dbReference type="Pfam" id="PF00072">
    <property type="entry name" value="Response_reg"/>
    <property type="match status" value="1"/>
</dbReference>
<dbReference type="Proteomes" id="UP000541352">
    <property type="component" value="Unassembled WGS sequence"/>
</dbReference>
<dbReference type="PANTHER" id="PTHR37299">
    <property type="entry name" value="TRANSCRIPTIONAL REGULATOR-RELATED"/>
    <property type="match status" value="1"/>
</dbReference>
<comment type="caution">
    <text evidence="4">The sequence shown here is derived from an EMBL/GenBank/DDBJ whole genome shotgun (WGS) entry which is preliminary data.</text>
</comment>
<dbReference type="EMBL" id="JACIBY010000005">
    <property type="protein sequence ID" value="MBB3839038.1"/>
    <property type="molecule type" value="Genomic_DNA"/>
</dbReference>
<dbReference type="Gene3D" id="3.40.50.2300">
    <property type="match status" value="1"/>
</dbReference>
<dbReference type="AlphaFoldDB" id="A0A7W6ER05"/>
<feature type="domain" description="Response regulatory" evidence="2">
    <location>
        <begin position="3"/>
        <end position="116"/>
    </location>
</feature>
<reference evidence="4 5" key="1">
    <citation type="submission" date="2020-08" db="EMBL/GenBank/DDBJ databases">
        <title>Genomic Encyclopedia of Type Strains, Phase IV (KMG-IV): sequencing the most valuable type-strain genomes for metagenomic binning, comparative biology and taxonomic classification.</title>
        <authorList>
            <person name="Goeker M."/>
        </authorList>
    </citation>
    <scope>NUCLEOTIDE SEQUENCE [LARGE SCALE GENOMIC DNA]</scope>
    <source>
        <strain evidence="4 5">DSM 17976</strain>
    </source>
</reference>
<dbReference type="RefSeq" id="WP_183974942.1">
    <property type="nucleotide sequence ID" value="NZ_JACIBY010000005.1"/>
</dbReference>
<evidence type="ECO:0000256" key="1">
    <source>
        <dbReference type="PROSITE-ProRule" id="PRU00169"/>
    </source>
</evidence>
<accession>A0A7W6ER05</accession>
<dbReference type="InterPro" id="IPR001789">
    <property type="entry name" value="Sig_transdc_resp-reg_receiver"/>
</dbReference>
<keyword evidence="5" id="KW-1185">Reference proteome</keyword>
<organism evidence="4 5">
    <name type="scientific">Runella defluvii</name>
    <dbReference type="NCBI Taxonomy" id="370973"/>
    <lineage>
        <taxon>Bacteria</taxon>
        <taxon>Pseudomonadati</taxon>
        <taxon>Bacteroidota</taxon>
        <taxon>Cytophagia</taxon>
        <taxon>Cytophagales</taxon>
        <taxon>Spirosomataceae</taxon>
        <taxon>Runella</taxon>
    </lineage>
</organism>
<dbReference type="InterPro" id="IPR011006">
    <property type="entry name" value="CheY-like_superfamily"/>
</dbReference>
<evidence type="ECO:0000313" key="4">
    <source>
        <dbReference type="EMBL" id="MBB3839038.1"/>
    </source>
</evidence>
<name>A0A7W6ER05_9BACT</name>
<dbReference type="GO" id="GO:0000156">
    <property type="term" value="F:phosphorelay response regulator activity"/>
    <property type="evidence" value="ECO:0007669"/>
    <property type="project" value="InterPro"/>
</dbReference>
<evidence type="ECO:0000313" key="5">
    <source>
        <dbReference type="Proteomes" id="UP000541352"/>
    </source>
</evidence>